<dbReference type="EMBL" id="CP029556">
    <property type="protein sequence ID" value="AXA85051.1"/>
    <property type="molecule type" value="Genomic_DNA"/>
</dbReference>
<dbReference type="AlphaFoldDB" id="A0A344J7P1"/>
<evidence type="ECO:0000256" key="1">
    <source>
        <dbReference type="SAM" id="Phobius"/>
    </source>
</evidence>
<feature type="transmembrane region" description="Helical" evidence="1">
    <location>
        <begin position="185"/>
        <end position="204"/>
    </location>
</feature>
<dbReference type="KEGG" id="lue:DCD74_10480"/>
<gene>
    <name evidence="2" type="ORF">DCD74_10480</name>
</gene>
<keyword evidence="3" id="KW-1185">Reference proteome</keyword>
<feature type="transmembrane region" description="Helical" evidence="1">
    <location>
        <begin position="59"/>
        <end position="75"/>
    </location>
</feature>
<accession>A0A344J7P1</accession>
<feature type="transmembrane region" description="Helical" evidence="1">
    <location>
        <begin position="81"/>
        <end position="100"/>
    </location>
</feature>
<evidence type="ECO:0000313" key="3">
    <source>
        <dbReference type="Proteomes" id="UP000251842"/>
    </source>
</evidence>
<organism evidence="2 3">
    <name type="scientific">Solilutibacter oculi</name>
    <dbReference type="NCBI Taxonomy" id="2698682"/>
    <lineage>
        <taxon>Bacteria</taxon>
        <taxon>Pseudomonadati</taxon>
        <taxon>Pseudomonadota</taxon>
        <taxon>Gammaproteobacteria</taxon>
        <taxon>Lysobacterales</taxon>
        <taxon>Lysobacteraceae</taxon>
        <taxon>Solilutibacter</taxon>
    </lineage>
</organism>
<protein>
    <submittedName>
        <fullName evidence="2">Ketosynthase</fullName>
    </submittedName>
</protein>
<evidence type="ECO:0000313" key="2">
    <source>
        <dbReference type="EMBL" id="AXA85051.1"/>
    </source>
</evidence>
<dbReference type="RefSeq" id="WP_112927263.1">
    <property type="nucleotide sequence ID" value="NZ_CP029556.1"/>
</dbReference>
<sequence length="236" mass="26091">MKARPEPPGWLAAARPLLAFGYLCCSHAATHFGSTRIAAFAVFLIVLLLLTQPLWQRRAWALSITAIAGLALWMLKDSAQIGIALLLMPVIFLLLMAFLFGRTLRRGQVPVISRIVSALEGAPAAQLAPELARYTRGLTALWTAVFIVMAALNLGLAMMATPAGLLMRAGIAPPWPISDTQWSWFANWLNYGLVGGVFALEFMVRKRRFPGRYKNAADFFRRCASLGPAFWRDLFK</sequence>
<feature type="transmembrane region" description="Helical" evidence="1">
    <location>
        <begin position="140"/>
        <end position="165"/>
    </location>
</feature>
<reference evidence="3" key="1">
    <citation type="submission" date="2018-05" db="EMBL/GenBank/DDBJ databases">
        <title>Luteimonas pekinense sp. nov., isolated from human Meibomian gland secretions, Beijing, China.</title>
        <authorList>
            <person name="Wen T."/>
            <person name="Bai H."/>
            <person name="Lv H."/>
        </authorList>
    </citation>
    <scope>NUCLEOTIDE SEQUENCE [LARGE SCALE GENOMIC DNA]</scope>
    <source>
        <strain evidence="3">83-4</strain>
    </source>
</reference>
<keyword evidence="1" id="KW-0812">Transmembrane</keyword>
<proteinExistence type="predicted"/>
<dbReference type="Proteomes" id="UP000251842">
    <property type="component" value="Chromosome"/>
</dbReference>
<keyword evidence="1" id="KW-1133">Transmembrane helix</keyword>
<keyword evidence="1" id="KW-0472">Membrane</keyword>
<dbReference type="OrthoDB" id="6023795at2"/>
<feature type="transmembrane region" description="Helical" evidence="1">
    <location>
        <begin position="35"/>
        <end position="52"/>
    </location>
</feature>
<name>A0A344J7P1_9GAMM</name>